<organism evidence="1 2">
    <name type="scientific">Ascodesmis nigricans</name>
    <dbReference type="NCBI Taxonomy" id="341454"/>
    <lineage>
        <taxon>Eukaryota</taxon>
        <taxon>Fungi</taxon>
        <taxon>Dikarya</taxon>
        <taxon>Ascomycota</taxon>
        <taxon>Pezizomycotina</taxon>
        <taxon>Pezizomycetes</taxon>
        <taxon>Pezizales</taxon>
        <taxon>Ascodesmidaceae</taxon>
        <taxon>Ascodesmis</taxon>
    </lineage>
</organism>
<dbReference type="Proteomes" id="UP000298138">
    <property type="component" value="Unassembled WGS sequence"/>
</dbReference>
<proteinExistence type="predicted"/>
<protein>
    <submittedName>
        <fullName evidence="1">Uncharacterized protein</fullName>
    </submittedName>
</protein>
<keyword evidence="2" id="KW-1185">Reference proteome</keyword>
<evidence type="ECO:0000313" key="2">
    <source>
        <dbReference type="Proteomes" id="UP000298138"/>
    </source>
</evidence>
<reference evidence="1 2" key="1">
    <citation type="submission" date="2019-04" db="EMBL/GenBank/DDBJ databases">
        <title>Comparative genomics and transcriptomics to analyze fruiting body development in filamentous ascomycetes.</title>
        <authorList>
            <consortium name="DOE Joint Genome Institute"/>
            <person name="Lutkenhaus R."/>
            <person name="Traeger S."/>
            <person name="Breuer J."/>
            <person name="Kuo A."/>
            <person name="Lipzen A."/>
            <person name="Pangilinan J."/>
            <person name="Dilworth D."/>
            <person name="Sandor L."/>
            <person name="Poggeler S."/>
            <person name="Barry K."/>
            <person name="Grigoriev I.V."/>
            <person name="Nowrousian M."/>
        </authorList>
    </citation>
    <scope>NUCLEOTIDE SEQUENCE [LARGE SCALE GENOMIC DNA]</scope>
    <source>
        <strain evidence="1 2">CBS 389.68</strain>
    </source>
</reference>
<dbReference type="AlphaFoldDB" id="A0A4S2MNS1"/>
<sequence>MYESSIDLIERMFDLYLLYSTPRPSARLPGRLHHSHFILSLPESPAVHWQQYDGLEQNPPHLHCPTQLSSTLFGYYIPYTQSSNPFGEFIERFAFPSTRRLTGDDIGVVSDLTEVMAPLCERYSL</sequence>
<gene>
    <name evidence="1" type="ORF">EX30DRAFT_131495</name>
</gene>
<name>A0A4S2MNS1_9PEZI</name>
<dbReference type="InParanoid" id="A0A4S2MNS1"/>
<accession>A0A4S2MNS1</accession>
<dbReference type="EMBL" id="ML220138">
    <property type="protein sequence ID" value="TGZ78780.1"/>
    <property type="molecule type" value="Genomic_DNA"/>
</dbReference>
<evidence type="ECO:0000313" key="1">
    <source>
        <dbReference type="EMBL" id="TGZ78780.1"/>
    </source>
</evidence>